<gene>
    <name evidence="1" type="ORF">SO802_002745</name>
</gene>
<dbReference type="AlphaFoldDB" id="A0AAW2E3F7"/>
<protein>
    <submittedName>
        <fullName evidence="1">Uncharacterized protein</fullName>
    </submittedName>
</protein>
<dbReference type="Proteomes" id="UP001459277">
    <property type="component" value="Unassembled WGS sequence"/>
</dbReference>
<organism evidence="1 2">
    <name type="scientific">Lithocarpus litseifolius</name>
    <dbReference type="NCBI Taxonomy" id="425828"/>
    <lineage>
        <taxon>Eukaryota</taxon>
        <taxon>Viridiplantae</taxon>
        <taxon>Streptophyta</taxon>
        <taxon>Embryophyta</taxon>
        <taxon>Tracheophyta</taxon>
        <taxon>Spermatophyta</taxon>
        <taxon>Magnoliopsida</taxon>
        <taxon>eudicotyledons</taxon>
        <taxon>Gunneridae</taxon>
        <taxon>Pentapetalae</taxon>
        <taxon>rosids</taxon>
        <taxon>fabids</taxon>
        <taxon>Fagales</taxon>
        <taxon>Fagaceae</taxon>
        <taxon>Lithocarpus</taxon>
    </lineage>
</organism>
<evidence type="ECO:0000313" key="2">
    <source>
        <dbReference type="Proteomes" id="UP001459277"/>
    </source>
</evidence>
<name>A0AAW2E3F7_9ROSI</name>
<sequence length="257" mass="28599">MLIGAIFQKLGAVGVATIIWNSIGLPIAVLCEKIRRVKDHLEAELVAALQGLHFAHEVGFRRPIPEGPANWQKTCFVPTKSDALVIGFRKWLNKCCDGQVDWRGKYRGVLPPTPREQLVDRYVSQLIGAVSSIWLLVLLTGLEGGTAWVDCRNHSSLGAVHMSSGYFEVTSSRKPDHEEGLDNSGGFKYAAFGNLHQGTGNPLTGFGFYEPYWLNGFANAFNVSHLVGGYQINLYYATFLTFKSSNSCYLYIYHYKQ</sequence>
<proteinExistence type="predicted"/>
<keyword evidence="2" id="KW-1185">Reference proteome</keyword>
<dbReference type="EMBL" id="JAZDWU010000001">
    <property type="protein sequence ID" value="KAL0015676.1"/>
    <property type="molecule type" value="Genomic_DNA"/>
</dbReference>
<comment type="caution">
    <text evidence="1">The sequence shown here is derived from an EMBL/GenBank/DDBJ whole genome shotgun (WGS) entry which is preliminary data.</text>
</comment>
<reference evidence="1 2" key="1">
    <citation type="submission" date="2024-01" db="EMBL/GenBank/DDBJ databases">
        <title>A telomere-to-telomere, gap-free genome of sweet tea (Lithocarpus litseifolius).</title>
        <authorList>
            <person name="Zhou J."/>
        </authorList>
    </citation>
    <scope>NUCLEOTIDE SEQUENCE [LARGE SCALE GENOMIC DNA]</scope>
    <source>
        <strain evidence="1">Zhou-2022a</strain>
        <tissue evidence="1">Leaf</tissue>
    </source>
</reference>
<evidence type="ECO:0000313" key="1">
    <source>
        <dbReference type="EMBL" id="KAL0015676.1"/>
    </source>
</evidence>
<accession>A0AAW2E3F7</accession>